<dbReference type="PROSITE" id="PS51186">
    <property type="entry name" value="GNAT"/>
    <property type="match status" value="1"/>
</dbReference>
<reference evidence="2" key="2">
    <citation type="submission" date="2020-09" db="EMBL/GenBank/DDBJ databases">
        <authorList>
            <person name="Sun Q."/>
            <person name="Zhou Y."/>
        </authorList>
    </citation>
    <scope>NUCLEOTIDE SEQUENCE</scope>
    <source>
        <strain evidence="2">CGMCC 1.15371</strain>
    </source>
</reference>
<keyword evidence="3" id="KW-1185">Reference proteome</keyword>
<evidence type="ECO:0000313" key="2">
    <source>
        <dbReference type="EMBL" id="GGE39783.1"/>
    </source>
</evidence>
<gene>
    <name evidence="2" type="ORF">GCM10011391_18240</name>
</gene>
<dbReference type="InterPro" id="IPR000182">
    <property type="entry name" value="GNAT_dom"/>
</dbReference>
<dbReference type="PANTHER" id="PTHR43441">
    <property type="entry name" value="RIBOSOMAL-PROTEIN-SERINE ACETYLTRANSFERASE"/>
    <property type="match status" value="1"/>
</dbReference>
<dbReference type="EMBL" id="BMIR01000007">
    <property type="protein sequence ID" value="GGE39783.1"/>
    <property type="molecule type" value="Genomic_DNA"/>
</dbReference>
<sequence>MILRAIESQDWEAFHVNDEDSEAARLSDIIYPPRSTDAAQKWAEEQALKEKEGHDWMLAIESLETEQVAGTIVTYNSDQTNGSFYYGLAIFRPYWRRGYAKEAIHLLMNYFFNELRYQKVNAHVYSFNKASIRLHEHLGFQLEGRLRQMIYSQGSFHDELIFGCTAQEFYEQLGQSK</sequence>
<name>A0A8J2VN51_9BACL</name>
<comment type="caution">
    <text evidence="2">The sequence shown here is derived from an EMBL/GenBank/DDBJ whole genome shotgun (WGS) entry which is preliminary data.</text>
</comment>
<reference evidence="2" key="1">
    <citation type="journal article" date="2014" name="Int. J. Syst. Evol. Microbiol.">
        <title>Complete genome sequence of Corynebacterium casei LMG S-19264T (=DSM 44701T), isolated from a smear-ripened cheese.</title>
        <authorList>
            <consortium name="US DOE Joint Genome Institute (JGI-PGF)"/>
            <person name="Walter F."/>
            <person name="Albersmeier A."/>
            <person name="Kalinowski J."/>
            <person name="Ruckert C."/>
        </authorList>
    </citation>
    <scope>NUCLEOTIDE SEQUENCE</scope>
    <source>
        <strain evidence="2">CGMCC 1.15371</strain>
    </source>
</reference>
<dbReference type="Proteomes" id="UP000628775">
    <property type="component" value="Unassembled WGS sequence"/>
</dbReference>
<dbReference type="InterPro" id="IPR016181">
    <property type="entry name" value="Acyl_CoA_acyltransferase"/>
</dbReference>
<dbReference type="GO" id="GO:0008999">
    <property type="term" value="F:protein-N-terminal-alanine acetyltransferase activity"/>
    <property type="evidence" value="ECO:0007669"/>
    <property type="project" value="TreeGrafter"/>
</dbReference>
<dbReference type="GO" id="GO:0005737">
    <property type="term" value="C:cytoplasm"/>
    <property type="evidence" value="ECO:0007669"/>
    <property type="project" value="TreeGrafter"/>
</dbReference>
<dbReference type="InterPro" id="IPR051908">
    <property type="entry name" value="Ribosomal_N-acetyltransferase"/>
</dbReference>
<evidence type="ECO:0000313" key="3">
    <source>
        <dbReference type="Proteomes" id="UP000628775"/>
    </source>
</evidence>
<protein>
    <submittedName>
        <fullName evidence="2">N-acetyltransferase</fullName>
    </submittedName>
</protein>
<dbReference type="PANTHER" id="PTHR43441:SF11">
    <property type="entry name" value="RIBOSOMAL-PROTEIN-SERINE ACETYLTRANSFERASE"/>
    <property type="match status" value="1"/>
</dbReference>
<feature type="domain" description="N-acetyltransferase" evidence="1">
    <location>
        <begin position="1"/>
        <end position="167"/>
    </location>
</feature>
<organism evidence="2 3">
    <name type="scientific">Pullulanibacillus camelliae</name>
    <dbReference type="NCBI Taxonomy" id="1707096"/>
    <lineage>
        <taxon>Bacteria</taxon>
        <taxon>Bacillati</taxon>
        <taxon>Bacillota</taxon>
        <taxon>Bacilli</taxon>
        <taxon>Bacillales</taxon>
        <taxon>Sporolactobacillaceae</taxon>
        <taxon>Pullulanibacillus</taxon>
    </lineage>
</organism>
<dbReference type="Gene3D" id="3.40.630.30">
    <property type="match status" value="1"/>
</dbReference>
<evidence type="ECO:0000259" key="1">
    <source>
        <dbReference type="PROSITE" id="PS51186"/>
    </source>
</evidence>
<dbReference type="SUPFAM" id="SSF55729">
    <property type="entry name" value="Acyl-CoA N-acyltransferases (Nat)"/>
    <property type="match status" value="1"/>
</dbReference>
<dbReference type="AlphaFoldDB" id="A0A8J2VN51"/>
<proteinExistence type="predicted"/>
<dbReference type="GO" id="GO:1990189">
    <property type="term" value="F:protein N-terminal-serine acetyltransferase activity"/>
    <property type="evidence" value="ECO:0007669"/>
    <property type="project" value="TreeGrafter"/>
</dbReference>
<accession>A0A8J2VN51</accession>
<dbReference type="Pfam" id="PF13302">
    <property type="entry name" value="Acetyltransf_3"/>
    <property type="match status" value="1"/>
</dbReference>